<dbReference type="AlphaFoldDB" id="A0A9N9FTH7"/>
<feature type="domain" description="Bacteriophage T5 Orf172 DNA-binding" evidence="2">
    <location>
        <begin position="480"/>
        <end position="605"/>
    </location>
</feature>
<dbReference type="SMART" id="SM00974">
    <property type="entry name" value="T5orf172"/>
    <property type="match status" value="1"/>
</dbReference>
<evidence type="ECO:0000313" key="4">
    <source>
        <dbReference type="Proteomes" id="UP000789342"/>
    </source>
</evidence>
<comment type="caution">
    <text evidence="3">The sequence shown here is derived from an EMBL/GenBank/DDBJ whole genome shotgun (WGS) entry which is preliminary data.</text>
</comment>
<feature type="region of interest" description="Disordered" evidence="1">
    <location>
        <begin position="86"/>
        <end position="177"/>
    </location>
</feature>
<keyword evidence="4" id="KW-1185">Reference proteome</keyword>
<dbReference type="OrthoDB" id="2417614at2759"/>
<protein>
    <submittedName>
        <fullName evidence="3">83_t:CDS:1</fullName>
    </submittedName>
</protein>
<dbReference type="Proteomes" id="UP000789342">
    <property type="component" value="Unassembled WGS sequence"/>
</dbReference>
<feature type="region of interest" description="Disordered" evidence="1">
    <location>
        <begin position="191"/>
        <end position="243"/>
    </location>
</feature>
<accession>A0A9N9FTH7</accession>
<dbReference type="Pfam" id="PF10544">
    <property type="entry name" value="T5orf172"/>
    <property type="match status" value="1"/>
</dbReference>
<sequence length="635" mass="71904">MGSTLSPSSDKRTKQPTLEELFRIPFSKKPINTIKLKPVSFLKTKSPSRGSPLCQGISLSTGLPCKRPVVDNNYCFQHKAQISGESKFGVPTTPRKNAIVDDNQGKIKGKSVDDNNVHETSNKDDPIKNEENLTKSFKTMTLKSHDDTNQKIKKVRNKDKTPKKSDDESQKDSPNTTVIMIRLENNVEVQITQSNGTTEVTQTVETPASYTESDQSSPATVSRSVTPPLPRLPLESPAHPDDSFLETKSKEFFQTPTHVTPSDCLELAPILSSSPTQSIRGYKIASSIIENFTPFLPLPGSQKKETINIDDSDDSPPSSPTPVRTQKLLYESRFSPSKKYADNDKTPTAPRNQTSRSGSTTTTPTLHNNRIHVDLTSDATCQGKNYKTNKKCFRKVKSEEKYCQQHKQSMLEQAEIERVLFVPGRSKITWVKFKDWLNDDLSEETKRLLIAEMEKPISDRDEAGFIYAYRLIEGPSSHHDPNCTLYKVGRTTNIHRRLYQWSHHCGYTPQLIELFPDVNLSSSFSSQESMLNTIFGDEKSLSSDERSSQLEKITKCKYTHRVERLIHIELSEKYRADVEVCSGCGNVHREWFKAVAPAKDITNEVNNNIKQHGWNEIRRIIVHWITYVEKYYGVG</sequence>
<feature type="compositionally biased region" description="Basic and acidic residues" evidence="1">
    <location>
        <begin position="110"/>
        <end position="133"/>
    </location>
</feature>
<gene>
    <name evidence="3" type="ORF">AMORRO_LOCUS5930</name>
</gene>
<dbReference type="PANTHER" id="PTHR28094">
    <property type="entry name" value="MEIOTICALLY UP-REGULATED GENE 113 PROTEIN"/>
    <property type="match status" value="1"/>
</dbReference>
<dbReference type="EMBL" id="CAJVPV010003759">
    <property type="protein sequence ID" value="CAG8559052.1"/>
    <property type="molecule type" value="Genomic_DNA"/>
</dbReference>
<feature type="region of interest" description="Disordered" evidence="1">
    <location>
        <begin position="294"/>
        <end position="370"/>
    </location>
</feature>
<feature type="compositionally biased region" description="Polar residues" evidence="1">
    <location>
        <begin position="191"/>
        <end position="225"/>
    </location>
</feature>
<dbReference type="InterPro" id="IPR018306">
    <property type="entry name" value="Phage_T5_Orf172_DNA-bd"/>
</dbReference>
<proteinExistence type="predicted"/>
<evidence type="ECO:0000259" key="2">
    <source>
        <dbReference type="SMART" id="SM00974"/>
    </source>
</evidence>
<evidence type="ECO:0000313" key="3">
    <source>
        <dbReference type="EMBL" id="CAG8559052.1"/>
    </source>
</evidence>
<dbReference type="PANTHER" id="PTHR28094:SF1">
    <property type="entry name" value="MEIOTICALLY UP-REGULATED GENE 113 PROTEIN"/>
    <property type="match status" value="1"/>
</dbReference>
<dbReference type="InterPro" id="IPR053006">
    <property type="entry name" value="Meiosis_regulatory"/>
</dbReference>
<feature type="compositionally biased region" description="Basic and acidic residues" evidence="1">
    <location>
        <begin position="158"/>
        <end position="171"/>
    </location>
</feature>
<feature type="compositionally biased region" description="Low complexity" evidence="1">
    <location>
        <begin position="354"/>
        <end position="365"/>
    </location>
</feature>
<name>A0A9N9FTH7_9GLOM</name>
<evidence type="ECO:0000256" key="1">
    <source>
        <dbReference type="SAM" id="MobiDB-lite"/>
    </source>
</evidence>
<organism evidence="3 4">
    <name type="scientific">Acaulospora morrowiae</name>
    <dbReference type="NCBI Taxonomy" id="94023"/>
    <lineage>
        <taxon>Eukaryota</taxon>
        <taxon>Fungi</taxon>
        <taxon>Fungi incertae sedis</taxon>
        <taxon>Mucoromycota</taxon>
        <taxon>Glomeromycotina</taxon>
        <taxon>Glomeromycetes</taxon>
        <taxon>Diversisporales</taxon>
        <taxon>Acaulosporaceae</taxon>
        <taxon>Acaulospora</taxon>
    </lineage>
</organism>
<reference evidence="3" key="1">
    <citation type="submission" date="2021-06" db="EMBL/GenBank/DDBJ databases">
        <authorList>
            <person name="Kallberg Y."/>
            <person name="Tangrot J."/>
            <person name="Rosling A."/>
        </authorList>
    </citation>
    <scope>NUCLEOTIDE SEQUENCE</scope>
    <source>
        <strain evidence="3">CL551</strain>
    </source>
</reference>